<evidence type="ECO:0000256" key="3">
    <source>
        <dbReference type="ARBA" id="ARBA00022801"/>
    </source>
</evidence>
<dbReference type="Gene3D" id="3.30.1120.10">
    <property type="match status" value="1"/>
</dbReference>
<evidence type="ECO:0000313" key="6">
    <source>
        <dbReference type="EMBL" id="TMU54620.1"/>
    </source>
</evidence>
<keyword evidence="4" id="KW-0106">Calcium</keyword>
<dbReference type="PANTHER" id="PTHR42693:SF53">
    <property type="entry name" value="ENDO-4-O-SULFATASE"/>
    <property type="match status" value="1"/>
</dbReference>
<accession>A0ABY2WJ40</accession>
<dbReference type="CDD" id="cd16143">
    <property type="entry name" value="ARS_like"/>
    <property type="match status" value="1"/>
</dbReference>
<name>A0ABY2WJ40_9FLAO</name>
<keyword evidence="3" id="KW-0378">Hydrolase</keyword>
<evidence type="ECO:0000313" key="7">
    <source>
        <dbReference type="Proteomes" id="UP000751614"/>
    </source>
</evidence>
<dbReference type="SUPFAM" id="SSF53649">
    <property type="entry name" value="Alkaline phosphatase-like"/>
    <property type="match status" value="1"/>
</dbReference>
<keyword evidence="2" id="KW-0479">Metal-binding</keyword>
<dbReference type="PANTHER" id="PTHR42693">
    <property type="entry name" value="ARYLSULFATASE FAMILY MEMBER"/>
    <property type="match status" value="1"/>
</dbReference>
<evidence type="ECO:0000256" key="1">
    <source>
        <dbReference type="ARBA" id="ARBA00008779"/>
    </source>
</evidence>
<evidence type="ECO:0000259" key="5">
    <source>
        <dbReference type="Pfam" id="PF00884"/>
    </source>
</evidence>
<dbReference type="RefSeq" id="WP_138835980.1">
    <property type="nucleotide sequence ID" value="NZ_VCNI01000002.1"/>
</dbReference>
<reference evidence="6 7" key="1">
    <citation type="submission" date="2019-05" db="EMBL/GenBank/DDBJ databases">
        <title>Flagellimonas sp. AsT0115, sp. nov., isolated from a marine red algae, Asparagopsis taxiformis.</title>
        <authorList>
            <person name="Kim J."/>
            <person name="Jeong S.E."/>
            <person name="Jeon C.O."/>
        </authorList>
    </citation>
    <scope>NUCLEOTIDE SEQUENCE [LARGE SCALE GENOMIC DNA]</scope>
    <source>
        <strain evidence="6 7">AsT0115</strain>
    </source>
</reference>
<organism evidence="6 7">
    <name type="scientific">Flagellimonas algicola</name>
    <dbReference type="NCBI Taxonomy" id="2583815"/>
    <lineage>
        <taxon>Bacteria</taxon>
        <taxon>Pseudomonadati</taxon>
        <taxon>Bacteroidota</taxon>
        <taxon>Flavobacteriia</taxon>
        <taxon>Flavobacteriales</taxon>
        <taxon>Flavobacteriaceae</taxon>
        <taxon>Flagellimonas</taxon>
    </lineage>
</organism>
<dbReference type="Pfam" id="PF00884">
    <property type="entry name" value="Sulfatase"/>
    <property type="match status" value="1"/>
</dbReference>
<feature type="domain" description="Sulfatase N-terminal" evidence="5">
    <location>
        <begin position="45"/>
        <end position="395"/>
    </location>
</feature>
<dbReference type="InterPro" id="IPR050738">
    <property type="entry name" value="Sulfatase"/>
</dbReference>
<comment type="similarity">
    <text evidence="1">Belongs to the sulfatase family.</text>
</comment>
<dbReference type="InterPro" id="IPR017850">
    <property type="entry name" value="Alkaline_phosphatase_core_sf"/>
</dbReference>
<proteinExistence type="inferred from homology"/>
<dbReference type="InterPro" id="IPR000917">
    <property type="entry name" value="Sulfatase_N"/>
</dbReference>
<comment type="caution">
    <text evidence="6">The sequence shown here is derived from an EMBL/GenBank/DDBJ whole genome shotgun (WGS) entry which is preliminary data.</text>
</comment>
<evidence type="ECO:0000256" key="2">
    <source>
        <dbReference type="ARBA" id="ARBA00022723"/>
    </source>
</evidence>
<keyword evidence="7" id="KW-1185">Reference proteome</keyword>
<protein>
    <submittedName>
        <fullName evidence="6">Arylsulfatase</fullName>
    </submittedName>
</protein>
<evidence type="ECO:0000256" key="4">
    <source>
        <dbReference type="ARBA" id="ARBA00022837"/>
    </source>
</evidence>
<dbReference type="PROSITE" id="PS00149">
    <property type="entry name" value="SULFATASE_2"/>
    <property type="match status" value="1"/>
</dbReference>
<dbReference type="EMBL" id="VCNI01000002">
    <property type="protein sequence ID" value="TMU54620.1"/>
    <property type="molecule type" value="Genomic_DNA"/>
</dbReference>
<gene>
    <name evidence="6" type="ORF">FGG15_10435</name>
</gene>
<sequence length="502" mass="56385">MKLRMKCMFQTLLVIAVFTQVHSCKKSNDKKTQEEVTINKVASKPNVIIIYADDLGYGDVSSYYAESKINTPHIDQLASEGMKFTDAHSPASYCTPSRYSILTGNYCWRSTNTVELQEGYGAPIIAKDENTLGNLFQDNGYKTAAIGKWHVGMDWTFKDPNAEPEESNVDFEAPLISTPMDQGFDYFFGTSGCTSDDSPFAFIDRNKLHGLPLKELKDINVPGDFNWQTKETHYKDVLAAHDWEHEKADTTFTNRAIQFMKRTVAEEKPFFVYLPLSLPHIPWSPAEFVKGKSNAGPRGDLVVLTDYCVGQITKTIEDLGVEDNTIVIFTSDNGPRESYDGHKSAGNLKGYKGWIEEGGHRVPFIVKWPNKIKSNSVSNELISQVDLYATLASVLESSLGDDDAPDSFDFAPVLYGEQSNGPVRDSYIHLGYATRKGDWKLVFDLEESIEEATEEHFKPTALYNLADDLAETNNLMNQHPEIVQALSKLFWDVNRKGSSRPR</sequence>
<dbReference type="InterPro" id="IPR024607">
    <property type="entry name" value="Sulfatase_CS"/>
</dbReference>
<dbReference type="Gene3D" id="3.40.720.10">
    <property type="entry name" value="Alkaline Phosphatase, subunit A"/>
    <property type="match status" value="1"/>
</dbReference>
<dbReference type="Proteomes" id="UP000751614">
    <property type="component" value="Unassembled WGS sequence"/>
</dbReference>